<dbReference type="PRINTS" id="PR00032">
    <property type="entry name" value="HTHARAC"/>
</dbReference>
<evidence type="ECO:0000313" key="6">
    <source>
        <dbReference type="Proteomes" id="UP000623172"/>
    </source>
</evidence>
<evidence type="ECO:0000259" key="4">
    <source>
        <dbReference type="PROSITE" id="PS01124"/>
    </source>
</evidence>
<keyword evidence="1" id="KW-0805">Transcription regulation</keyword>
<dbReference type="Gene3D" id="2.60.120.10">
    <property type="entry name" value="Jelly Rolls"/>
    <property type="match status" value="1"/>
</dbReference>
<evidence type="ECO:0000313" key="5">
    <source>
        <dbReference type="EMBL" id="MBC8530713.1"/>
    </source>
</evidence>
<dbReference type="InterPro" id="IPR018062">
    <property type="entry name" value="HTH_AraC-typ_CS"/>
</dbReference>
<dbReference type="InterPro" id="IPR014710">
    <property type="entry name" value="RmlC-like_jellyroll"/>
</dbReference>
<dbReference type="GO" id="GO:0003700">
    <property type="term" value="F:DNA-binding transcription factor activity"/>
    <property type="evidence" value="ECO:0007669"/>
    <property type="project" value="InterPro"/>
</dbReference>
<comment type="caution">
    <text evidence="5">The sequence shown here is derived from an EMBL/GenBank/DDBJ whole genome shotgun (WGS) entry which is preliminary data.</text>
</comment>
<name>A0A926D3M6_9FIRM</name>
<dbReference type="RefSeq" id="WP_249314683.1">
    <property type="nucleotide sequence ID" value="NZ_JACRSR010000001.1"/>
</dbReference>
<evidence type="ECO:0000256" key="3">
    <source>
        <dbReference type="ARBA" id="ARBA00023163"/>
    </source>
</evidence>
<keyword evidence="6" id="KW-1185">Reference proteome</keyword>
<gene>
    <name evidence="5" type="ORF">H8696_02505</name>
</gene>
<sequence>MTQFTVAKTFVPLSDCGSHTHGGWEIILNLSGRGENVFDERTSPFYPGLITCVPPRMAHGKICRGTFKDIYITTNEKNLFPGGRVITTTDDEFKSIEKIMEMIHYAYFRDNGLVSAGTAELCAALVQLIKERTRQRPVNPYAERIRRVIIQRFSDPELSITSAMEGLPYSVDYLRRLFTREFGVTPQQYLIQLRMERARQILKQPGLSVTEAALSCGFYDARYFSRLFRRETGQTPSEYARHPSSFLST</sequence>
<proteinExistence type="predicted"/>
<dbReference type="SUPFAM" id="SSF51182">
    <property type="entry name" value="RmlC-like cupins"/>
    <property type="match status" value="1"/>
</dbReference>
<dbReference type="PROSITE" id="PS01124">
    <property type="entry name" value="HTH_ARAC_FAMILY_2"/>
    <property type="match status" value="1"/>
</dbReference>
<dbReference type="PANTHER" id="PTHR46796">
    <property type="entry name" value="HTH-TYPE TRANSCRIPTIONAL ACTIVATOR RHAS-RELATED"/>
    <property type="match status" value="1"/>
</dbReference>
<organism evidence="5 6">
    <name type="scientific">Gehongia tenuis</name>
    <dbReference type="NCBI Taxonomy" id="2763655"/>
    <lineage>
        <taxon>Bacteria</taxon>
        <taxon>Bacillati</taxon>
        <taxon>Bacillota</taxon>
        <taxon>Clostridia</taxon>
        <taxon>Christensenellales</taxon>
        <taxon>Christensenellaceae</taxon>
        <taxon>Gehongia</taxon>
    </lineage>
</organism>
<dbReference type="Proteomes" id="UP000623172">
    <property type="component" value="Unassembled WGS sequence"/>
</dbReference>
<dbReference type="PANTHER" id="PTHR46796:SF6">
    <property type="entry name" value="ARAC SUBFAMILY"/>
    <property type="match status" value="1"/>
</dbReference>
<dbReference type="SUPFAM" id="SSF46689">
    <property type="entry name" value="Homeodomain-like"/>
    <property type="match status" value="2"/>
</dbReference>
<accession>A0A926D3M6</accession>
<dbReference type="InterPro" id="IPR011051">
    <property type="entry name" value="RmlC_Cupin_sf"/>
</dbReference>
<dbReference type="Gene3D" id="1.10.10.60">
    <property type="entry name" value="Homeodomain-like"/>
    <property type="match status" value="2"/>
</dbReference>
<dbReference type="SMART" id="SM00342">
    <property type="entry name" value="HTH_ARAC"/>
    <property type="match status" value="1"/>
</dbReference>
<keyword evidence="2" id="KW-0238">DNA-binding</keyword>
<dbReference type="EMBL" id="JACRSR010000001">
    <property type="protein sequence ID" value="MBC8530713.1"/>
    <property type="molecule type" value="Genomic_DNA"/>
</dbReference>
<dbReference type="GO" id="GO:0043565">
    <property type="term" value="F:sequence-specific DNA binding"/>
    <property type="evidence" value="ECO:0007669"/>
    <property type="project" value="InterPro"/>
</dbReference>
<feature type="domain" description="HTH araC/xylS-type" evidence="4">
    <location>
        <begin position="143"/>
        <end position="242"/>
    </location>
</feature>
<dbReference type="InterPro" id="IPR018060">
    <property type="entry name" value="HTH_AraC"/>
</dbReference>
<dbReference type="PROSITE" id="PS00041">
    <property type="entry name" value="HTH_ARAC_FAMILY_1"/>
    <property type="match status" value="1"/>
</dbReference>
<dbReference type="Pfam" id="PF12833">
    <property type="entry name" value="HTH_18"/>
    <property type="match status" value="1"/>
</dbReference>
<dbReference type="InterPro" id="IPR020449">
    <property type="entry name" value="Tscrpt_reg_AraC-type_HTH"/>
</dbReference>
<reference evidence="5" key="1">
    <citation type="submission" date="2020-08" db="EMBL/GenBank/DDBJ databases">
        <title>Genome public.</title>
        <authorList>
            <person name="Liu C."/>
            <person name="Sun Q."/>
        </authorList>
    </citation>
    <scope>NUCLEOTIDE SEQUENCE</scope>
    <source>
        <strain evidence="5">NSJ-53</strain>
    </source>
</reference>
<dbReference type="AlphaFoldDB" id="A0A926D3M6"/>
<dbReference type="InterPro" id="IPR050204">
    <property type="entry name" value="AraC_XylS_family_regulators"/>
</dbReference>
<keyword evidence="3" id="KW-0804">Transcription</keyword>
<dbReference type="InterPro" id="IPR009057">
    <property type="entry name" value="Homeodomain-like_sf"/>
</dbReference>
<evidence type="ECO:0000256" key="1">
    <source>
        <dbReference type="ARBA" id="ARBA00023015"/>
    </source>
</evidence>
<evidence type="ECO:0000256" key="2">
    <source>
        <dbReference type="ARBA" id="ARBA00023125"/>
    </source>
</evidence>
<protein>
    <submittedName>
        <fullName evidence="5">Helix-turn-helix transcriptional regulator</fullName>
    </submittedName>
</protein>